<evidence type="ECO:0000313" key="2">
    <source>
        <dbReference type="Proteomes" id="UP001220395"/>
    </source>
</evidence>
<dbReference type="Pfam" id="PF12244">
    <property type="entry name" value="DUF3606"/>
    <property type="match status" value="1"/>
</dbReference>
<organism evidence="1 2">
    <name type="scientific">Sphingomonas naphthae</name>
    <dbReference type="NCBI Taxonomy" id="1813468"/>
    <lineage>
        <taxon>Bacteria</taxon>
        <taxon>Pseudomonadati</taxon>
        <taxon>Pseudomonadota</taxon>
        <taxon>Alphaproteobacteria</taxon>
        <taxon>Sphingomonadales</taxon>
        <taxon>Sphingomonadaceae</taxon>
        <taxon>Sphingomonas</taxon>
    </lineage>
</organism>
<dbReference type="EMBL" id="CP117411">
    <property type="protein sequence ID" value="WCT72615.1"/>
    <property type="molecule type" value="Genomic_DNA"/>
</dbReference>
<evidence type="ECO:0000313" key="1">
    <source>
        <dbReference type="EMBL" id="WCT72615.1"/>
    </source>
</evidence>
<dbReference type="InterPro" id="IPR022037">
    <property type="entry name" value="DUF3606"/>
</dbReference>
<proteinExistence type="predicted"/>
<keyword evidence="2" id="KW-1185">Reference proteome</keyword>
<name>A0ABY7TI37_9SPHN</name>
<protein>
    <submittedName>
        <fullName evidence="1">DUF3606 domain-containing protein</fullName>
    </submittedName>
</protein>
<dbReference type="RefSeq" id="WP_273686583.1">
    <property type="nucleotide sequence ID" value="NZ_CP117411.1"/>
</dbReference>
<reference evidence="1 2" key="1">
    <citation type="submission" date="2023-02" db="EMBL/GenBank/DDBJ databases">
        <title>Genome sequence of Sphingomonas naphthae.</title>
        <authorList>
            <person name="Kim S."/>
            <person name="Heo J."/>
            <person name="Kwon S.-W."/>
        </authorList>
    </citation>
    <scope>NUCLEOTIDE SEQUENCE [LARGE SCALE GENOMIC DNA]</scope>
    <source>
        <strain evidence="1 2">KACC 18716</strain>
    </source>
</reference>
<accession>A0ABY7TI37</accession>
<gene>
    <name evidence="1" type="ORF">PQ455_13360</name>
</gene>
<dbReference type="Proteomes" id="UP001220395">
    <property type="component" value="Chromosome"/>
</dbReference>
<sequence>MSDDKTLRAPQDSSRIAMGEDYEVEYWTHKFGVTREELQAAVSAVGNSAAAVEAHLRK</sequence>